<accession>A0ABW2L928</accession>
<organism evidence="1 2">
    <name type="scientific">Haloferula chungangensis</name>
    <dbReference type="NCBI Taxonomy" id="1048331"/>
    <lineage>
        <taxon>Bacteria</taxon>
        <taxon>Pseudomonadati</taxon>
        <taxon>Verrucomicrobiota</taxon>
        <taxon>Verrucomicrobiia</taxon>
        <taxon>Verrucomicrobiales</taxon>
        <taxon>Verrucomicrobiaceae</taxon>
        <taxon>Haloferula</taxon>
    </lineage>
</organism>
<dbReference type="RefSeq" id="WP_379713206.1">
    <property type="nucleotide sequence ID" value="NZ_JBHTBS010000006.1"/>
</dbReference>
<gene>
    <name evidence="1" type="ORF">ACFQY0_13395</name>
</gene>
<dbReference type="Proteomes" id="UP001596472">
    <property type="component" value="Unassembled WGS sequence"/>
</dbReference>
<evidence type="ECO:0000313" key="1">
    <source>
        <dbReference type="EMBL" id="MFC7338183.1"/>
    </source>
</evidence>
<comment type="caution">
    <text evidence="1">The sequence shown here is derived from an EMBL/GenBank/DDBJ whole genome shotgun (WGS) entry which is preliminary data.</text>
</comment>
<reference evidence="2" key="1">
    <citation type="journal article" date="2019" name="Int. J. Syst. Evol. Microbiol.">
        <title>The Global Catalogue of Microorganisms (GCM) 10K type strain sequencing project: providing services to taxonomists for standard genome sequencing and annotation.</title>
        <authorList>
            <consortium name="The Broad Institute Genomics Platform"/>
            <consortium name="The Broad Institute Genome Sequencing Center for Infectious Disease"/>
            <person name="Wu L."/>
            <person name="Ma J."/>
        </authorList>
    </citation>
    <scope>NUCLEOTIDE SEQUENCE [LARGE SCALE GENOMIC DNA]</scope>
    <source>
        <strain evidence="2">CGMCC 4.1467</strain>
    </source>
</reference>
<sequence length="155" mass="17112">MIPLVASLLVVGFPSCSTDLGKDRQASSSESALKLGPFRQGNFIPDEKPLKAEDTTDLREVALSLPIWESSWKSSEEWVYMNSKDGRRVDQWTNPADGAQHAVTIKRLAKSSEGLTRVGVFHPSLKVFTPDGGRYGSWSAVLERRTGGWFVESVD</sequence>
<evidence type="ECO:0000313" key="2">
    <source>
        <dbReference type="Proteomes" id="UP001596472"/>
    </source>
</evidence>
<proteinExistence type="predicted"/>
<keyword evidence="2" id="KW-1185">Reference proteome</keyword>
<name>A0ABW2L928_9BACT</name>
<protein>
    <submittedName>
        <fullName evidence="1">Uncharacterized protein</fullName>
    </submittedName>
</protein>
<dbReference type="EMBL" id="JBHTBS010000006">
    <property type="protein sequence ID" value="MFC7338183.1"/>
    <property type="molecule type" value="Genomic_DNA"/>
</dbReference>